<comment type="catalytic activity">
    <reaction evidence="1">
        <text>a beta-lactam + H2O = a substituted beta-amino acid</text>
        <dbReference type="Rhea" id="RHEA:20401"/>
        <dbReference type="ChEBI" id="CHEBI:15377"/>
        <dbReference type="ChEBI" id="CHEBI:35627"/>
        <dbReference type="ChEBI" id="CHEBI:140347"/>
        <dbReference type="EC" id="3.5.2.6"/>
    </reaction>
</comment>
<feature type="domain" description="Beta-lactamase class A catalytic" evidence="4">
    <location>
        <begin position="50"/>
        <end position="269"/>
    </location>
</feature>
<gene>
    <name evidence="5" type="primary">bla</name>
    <name evidence="5" type="ORF">K8V40_11130</name>
</gene>
<comment type="caution">
    <text evidence="5">The sequence shown here is derived from an EMBL/GenBank/DDBJ whole genome shotgun (WGS) entry which is preliminary data.</text>
</comment>
<dbReference type="AlphaFoldDB" id="A0A921L6F2"/>
<proteinExistence type="inferred from homology"/>
<dbReference type="GO" id="GO:0046677">
    <property type="term" value="P:response to antibiotic"/>
    <property type="evidence" value="ECO:0007669"/>
    <property type="project" value="InterPro"/>
</dbReference>
<dbReference type="InterPro" id="IPR045155">
    <property type="entry name" value="Beta-lactam_cat"/>
</dbReference>
<sequence>MKTNRLILLLFILFPAYVLAGNRFQELYTNIHQFISQQKAEVGVAIIADGKDTVTIENNRRYPLMSVFKLHQALAVGDYCKRHQLSFDTLLTVDSTDLQPNTYSPLRDRYPHGGKFSLKQLMEYTLHLSDNNACDILFKFTGGPAVTDRYIRSLGINDFSIQYTEDDMHRDLNLGYENWSTPLATAEVIESLLTRTLFDKPHQEFIKEALVTCQTGTSRIVYPLQDKQVTVGHKTGTGDRNASGQLIAINDAGFVQFPNGHRYTLVVFVKDSQKSMEDTEAIIAQISEMVYQAFSNP</sequence>
<dbReference type="InterPro" id="IPR012338">
    <property type="entry name" value="Beta-lactam/transpept-like"/>
</dbReference>
<dbReference type="NCBIfam" id="NF033103">
    <property type="entry name" value="bla_class_A"/>
    <property type="match status" value="1"/>
</dbReference>
<evidence type="ECO:0000313" key="6">
    <source>
        <dbReference type="Proteomes" id="UP000722357"/>
    </source>
</evidence>
<dbReference type="EMBL" id="DYWE01000114">
    <property type="protein sequence ID" value="HJF82179.1"/>
    <property type="molecule type" value="Genomic_DNA"/>
</dbReference>
<dbReference type="PANTHER" id="PTHR35333">
    <property type="entry name" value="BETA-LACTAMASE"/>
    <property type="match status" value="1"/>
</dbReference>
<protein>
    <recommendedName>
        <fullName evidence="3">beta-lactamase</fullName>
        <ecNumber evidence="3">3.5.2.6</ecNumber>
    </recommendedName>
</protein>
<dbReference type="GO" id="GO:0030655">
    <property type="term" value="P:beta-lactam antibiotic catabolic process"/>
    <property type="evidence" value="ECO:0007669"/>
    <property type="project" value="InterPro"/>
</dbReference>
<evidence type="ECO:0000313" key="5">
    <source>
        <dbReference type="EMBL" id="HJF82179.1"/>
    </source>
</evidence>
<dbReference type="Pfam" id="PF13354">
    <property type="entry name" value="Beta-lactamase2"/>
    <property type="match status" value="1"/>
</dbReference>
<dbReference type="PANTHER" id="PTHR35333:SF3">
    <property type="entry name" value="BETA-LACTAMASE-TYPE TRANSPEPTIDASE FOLD CONTAINING PROTEIN"/>
    <property type="match status" value="1"/>
</dbReference>
<dbReference type="GO" id="GO:0008800">
    <property type="term" value="F:beta-lactamase activity"/>
    <property type="evidence" value="ECO:0007669"/>
    <property type="project" value="UniProtKB-EC"/>
</dbReference>
<reference evidence="5" key="1">
    <citation type="journal article" date="2021" name="PeerJ">
        <title>Extensive microbial diversity within the chicken gut microbiome revealed by metagenomics and culture.</title>
        <authorList>
            <person name="Gilroy R."/>
            <person name="Ravi A."/>
            <person name="Getino M."/>
            <person name="Pursley I."/>
            <person name="Horton D.L."/>
            <person name="Alikhan N.F."/>
            <person name="Baker D."/>
            <person name="Gharbi K."/>
            <person name="Hall N."/>
            <person name="Watson M."/>
            <person name="Adriaenssens E.M."/>
            <person name="Foster-Nyarko E."/>
            <person name="Jarju S."/>
            <person name="Secka A."/>
            <person name="Antonio M."/>
            <person name="Oren A."/>
            <person name="Chaudhuri R.R."/>
            <person name="La Ragione R."/>
            <person name="Hildebrand F."/>
            <person name="Pallen M.J."/>
        </authorList>
    </citation>
    <scope>NUCLEOTIDE SEQUENCE</scope>
    <source>
        <strain evidence="5">9794</strain>
    </source>
</reference>
<comment type="similarity">
    <text evidence="2">Belongs to the class-A beta-lactamase family.</text>
</comment>
<dbReference type="Gene3D" id="3.40.710.10">
    <property type="entry name" value="DD-peptidase/beta-lactamase superfamily"/>
    <property type="match status" value="1"/>
</dbReference>
<evidence type="ECO:0000256" key="3">
    <source>
        <dbReference type="ARBA" id="ARBA00012865"/>
    </source>
</evidence>
<organism evidence="5 6">
    <name type="scientific">Phocaeicola plebeius</name>
    <dbReference type="NCBI Taxonomy" id="310297"/>
    <lineage>
        <taxon>Bacteria</taxon>
        <taxon>Pseudomonadati</taxon>
        <taxon>Bacteroidota</taxon>
        <taxon>Bacteroidia</taxon>
        <taxon>Bacteroidales</taxon>
        <taxon>Bacteroidaceae</taxon>
        <taxon>Phocaeicola</taxon>
    </lineage>
</organism>
<dbReference type="SUPFAM" id="SSF56601">
    <property type="entry name" value="beta-lactamase/transpeptidase-like"/>
    <property type="match status" value="1"/>
</dbReference>
<dbReference type="InterPro" id="IPR000871">
    <property type="entry name" value="Beta-lactam_class-A"/>
</dbReference>
<reference evidence="5" key="2">
    <citation type="submission" date="2021-09" db="EMBL/GenBank/DDBJ databases">
        <authorList>
            <person name="Gilroy R."/>
        </authorList>
    </citation>
    <scope>NUCLEOTIDE SEQUENCE</scope>
    <source>
        <strain evidence="5">9794</strain>
    </source>
</reference>
<evidence type="ECO:0000256" key="1">
    <source>
        <dbReference type="ARBA" id="ARBA00001526"/>
    </source>
</evidence>
<name>A0A921L6F2_9BACT</name>
<dbReference type="Proteomes" id="UP000722357">
    <property type="component" value="Unassembled WGS sequence"/>
</dbReference>
<evidence type="ECO:0000259" key="4">
    <source>
        <dbReference type="Pfam" id="PF13354"/>
    </source>
</evidence>
<dbReference type="EC" id="3.5.2.6" evidence="3"/>
<dbReference type="NCBIfam" id="NF012099">
    <property type="entry name" value="SubclassA2"/>
    <property type="match status" value="1"/>
</dbReference>
<evidence type="ECO:0000256" key="2">
    <source>
        <dbReference type="ARBA" id="ARBA00009009"/>
    </source>
</evidence>
<accession>A0A921L6F2</accession>